<protein>
    <submittedName>
        <fullName evidence="2">DUF4829 domain-containing protein</fullName>
    </submittedName>
</protein>
<dbReference type="RefSeq" id="WP_310944054.1">
    <property type="nucleotide sequence ID" value="NZ_JARUIS010000021.1"/>
</dbReference>
<comment type="caution">
    <text evidence="2">The sequence shown here is derived from an EMBL/GenBank/DDBJ whole genome shotgun (WGS) entry which is preliminary data.</text>
</comment>
<gene>
    <name evidence="2" type="ORF">P9J83_13445</name>
</gene>
<dbReference type="Proteomes" id="UP001182303">
    <property type="component" value="Unassembled WGS sequence"/>
</dbReference>
<dbReference type="EMBL" id="JARUIS010000021">
    <property type="protein sequence ID" value="MDS1004497.1"/>
    <property type="molecule type" value="Genomic_DNA"/>
</dbReference>
<sequence>MNKKIMVSIILICLVVCVGYFTERPYNAQNQSLEPQKVVENYFKYYNEKNKEKVLTTLTKWHDSPNVIWGFEDLKCKKINTIKEEKDSRHKEAYIKYGRGTITGAKEENIIIYKVDYEVKYKKGAITPEESGAHQTWFTLIRRDKTSPWLIDEIGEG</sequence>
<reference evidence="2" key="1">
    <citation type="submission" date="2023-04" db="EMBL/GenBank/DDBJ databases">
        <title>Assessment of the microbiological origin of a defect in Grana Padano cheese.</title>
        <authorList>
            <person name="Zago M."/>
            <person name="Rossetti L."/>
            <person name="Bonvini B."/>
            <person name="Carminati D."/>
            <person name="Giraffa G."/>
        </authorList>
    </citation>
    <scope>NUCLEOTIDE SEQUENCE</scope>
    <source>
        <strain evidence="2">4990</strain>
    </source>
</reference>
<proteinExistence type="predicted"/>
<feature type="domain" description="DUF4829" evidence="1">
    <location>
        <begin position="36"/>
        <end position="155"/>
    </location>
</feature>
<evidence type="ECO:0000259" key="1">
    <source>
        <dbReference type="Pfam" id="PF16111"/>
    </source>
</evidence>
<name>A0AAE4FN97_CLOSG</name>
<accession>A0AAE4FN97</accession>
<evidence type="ECO:0000313" key="3">
    <source>
        <dbReference type="Proteomes" id="UP001182303"/>
    </source>
</evidence>
<dbReference type="InterPro" id="IPR032256">
    <property type="entry name" value="DUF4829"/>
</dbReference>
<dbReference type="Pfam" id="PF16111">
    <property type="entry name" value="DUF4829"/>
    <property type="match status" value="1"/>
</dbReference>
<evidence type="ECO:0000313" key="2">
    <source>
        <dbReference type="EMBL" id="MDS1004497.1"/>
    </source>
</evidence>
<dbReference type="AlphaFoldDB" id="A0AAE4FN97"/>
<organism evidence="2 3">
    <name type="scientific">Clostridium sporogenes</name>
    <dbReference type="NCBI Taxonomy" id="1509"/>
    <lineage>
        <taxon>Bacteria</taxon>
        <taxon>Bacillati</taxon>
        <taxon>Bacillota</taxon>
        <taxon>Clostridia</taxon>
        <taxon>Eubacteriales</taxon>
        <taxon>Clostridiaceae</taxon>
        <taxon>Clostridium</taxon>
    </lineage>
</organism>